<feature type="compositionally biased region" description="Low complexity" evidence="1">
    <location>
        <begin position="589"/>
        <end position="599"/>
    </location>
</feature>
<feature type="compositionally biased region" description="Low complexity" evidence="1">
    <location>
        <begin position="616"/>
        <end position="629"/>
    </location>
</feature>
<keyword evidence="3" id="KW-1185">Reference proteome</keyword>
<feature type="compositionally biased region" description="Low complexity" evidence="1">
    <location>
        <begin position="221"/>
        <end position="231"/>
    </location>
</feature>
<feature type="compositionally biased region" description="Basic residues" evidence="1">
    <location>
        <begin position="515"/>
        <end position="526"/>
    </location>
</feature>
<feature type="region of interest" description="Disordered" evidence="1">
    <location>
        <begin position="562"/>
        <end position="637"/>
    </location>
</feature>
<feature type="compositionally biased region" description="Low complexity" evidence="1">
    <location>
        <begin position="249"/>
        <end position="264"/>
    </location>
</feature>
<dbReference type="GeneID" id="37043087"/>
<feature type="region of interest" description="Disordered" evidence="1">
    <location>
        <begin position="246"/>
        <end position="301"/>
    </location>
</feature>
<organism evidence="2 3">
    <name type="scientific">Acaromyces ingoldii</name>
    <dbReference type="NCBI Taxonomy" id="215250"/>
    <lineage>
        <taxon>Eukaryota</taxon>
        <taxon>Fungi</taxon>
        <taxon>Dikarya</taxon>
        <taxon>Basidiomycota</taxon>
        <taxon>Ustilaginomycotina</taxon>
        <taxon>Exobasidiomycetes</taxon>
        <taxon>Exobasidiales</taxon>
        <taxon>Cryptobasidiaceae</taxon>
        <taxon>Acaromyces</taxon>
    </lineage>
</organism>
<feature type="compositionally biased region" description="Basic and acidic residues" evidence="1">
    <location>
        <begin position="483"/>
        <end position="495"/>
    </location>
</feature>
<dbReference type="Proteomes" id="UP000245768">
    <property type="component" value="Unassembled WGS sequence"/>
</dbReference>
<feature type="region of interest" description="Disordered" evidence="1">
    <location>
        <begin position="439"/>
        <end position="545"/>
    </location>
</feature>
<dbReference type="RefSeq" id="XP_025379074.1">
    <property type="nucleotide sequence ID" value="XM_025521171.1"/>
</dbReference>
<evidence type="ECO:0000313" key="2">
    <source>
        <dbReference type="EMBL" id="PWN91876.1"/>
    </source>
</evidence>
<proteinExistence type="predicted"/>
<feature type="region of interest" description="Disordered" evidence="1">
    <location>
        <begin position="150"/>
        <end position="231"/>
    </location>
</feature>
<dbReference type="EMBL" id="KZ819635">
    <property type="protein sequence ID" value="PWN91876.1"/>
    <property type="molecule type" value="Genomic_DNA"/>
</dbReference>
<sequence>MAGIYSRRQRMESSRSVDSLPLTPADEHSSWLGDDVCANCGASVHAGHLYCSQQCRQQDAAAATRAAQLSTAKTALASAASAAVGSSAIETATAAASTASPSPPLNTTSTSAPVDKFRYPCPPSPSIMAKYSAALTSPALTALERSMPRDSKAWNGGEAQTGQSRAPASTRRSSSRSTYSSTSEAMSTDPSTPSPALVSSHRGNGADDDIEDWEPTDLHLPPSVVSPSNKPSAATAFLLTKSHNKDKGAAAPALHSSAASTTPPRKAPGPAMLAKKDIDPSNNEGNAAGMSFARRPSSTNLPPPVLFTSPVLATTIKSSHVQGNARNANLQLSSFRRRSEDKILRASPPTSFKPDTAALARRQAEAVPMSSTKSIDQGLSRKPSWSPPQLASAASSAGKTLKAMSPLTSVLPVVQTVCGRFGCQGASSHVAPLVEAQAVPSRSYNKDRTGHDEATVPRSAMMSRHKHTHSAIAGLQYRPAASPRDEIKAQQEHTKPTNSPPPFKDEEERIVPSRGRSHARGRRSVSRRSPSPPRGAARRGRSEDLLMSRHLNRATPSAFVAVEHSASPSSSDKSGPISISRNDAAGRQSSSGASGSVVAESHRRGRSPGVRKGSRRAASPLPSASSPVRKPTSRGRDHVRLWTETCEMAWPAYGHDQSDMDADGSNTSKALATHAHEQQRGARLEGEAAAVVAAEAGGYDDVDLDEL</sequence>
<gene>
    <name evidence="2" type="ORF">FA10DRAFT_265707</name>
</gene>
<evidence type="ECO:0000256" key="1">
    <source>
        <dbReference type="SAM" id="MobiDB-lite"/>
    </source>
</evidence>
<feature type="region of interest" description="Disordered" evidence="1">
    <location>
        <begin position="657"/>
        <end position="686"/>
    </location>
</feature>
<name>A0A316YS80_9BASI</name>
<accession>A0A316YS80</accession>
<feature type="compositionally biased region" description="Basic and acidic residues" evidence="1">
    <location>
        <begin position="674"/>
        <end position="686"/>
    </location>
</feature>
<feature type="compositionally biased region" description="Low complexity" evidence="1">
    <location>
        <begin position="565"/>
        <end position="580"/>
    </location>
</feature>
<feature type="compositionally biased region" description="Low complexity" evidence="1">
    <location>
        <begin position="164"/>
        <end position="188"/>
    </location>
</feature>
<evidence type="ECO:0000313" key="3">
    <source>
        <dbReference type="Proteomes" id="UP000245768"/>
    </source>
</evidence>
<feature type="compositionally biased region" description="Basic and acidic residues" evidence="1">
    <location>
        <begin position="444"/>
        <end position="455"/>
    </location>
</feature>
<dbReference type="AlphaFoldDB" id="A0A316YS80"/>
<feature type="region of interest" description="Disordered" evidence="1">
    <location>
        <begin position="364"/>
        <end position="391"/>
    </location>
</feature>
<feature type="compositionally biased region" description="Acidic residues" evidence="1">
    <location>
        <begin position="206"/>
        <end position="215"/>
    </location>
</feature>
<feature type="compositionally biased region" description="Low complexity" evidence="1">
    <location>
        <begin position="95"/>
        <end position="113"/>
    </location>
</feature>
<reference evidence="2 3" key="1">
    <citation type="journal article" date="2018" name="Mol. Biol. Evol.">
        <title>Broad Genomic Sampling Reveals a Smut Pathogenic Ancestry of the Fungal Clade Ustilaginomycotina.</title>
        <authorList>
            <person name="Kijpornyongpan T."/>
            <person name="Mondo S.J."/>
            <person name="Barry K."/>
            <person name="Sandor L."/>
            <person name="Lee J."/>
            <person name="Lipzen A."/>
            <person name="Pangilinan J."/>
            <person name="LaButti K."/>
            <person name="Hainaut M."/>
            <person name="Henrissat B."/>
            <person name="Grigoriev I.V."/>
            <person name="Spatafora J.W."/>
            <person name="Aime M.C."/>
        </authorList>
    </citation>
    <scope>NUCLEOTIDE SEQUENCE [LARGE SCALE GENOMIC DNA]</scope>
    <source>
        <strain evidence="2 3">MCA 4198</strain>
    </source>
</reference>
<protein>
    <submittedName>
        <fullName evidence="2">Uncharacterized protein</fullName>
    </submittedName>
</protein>
<feature type="region of interest" description="Disordered" evidence="1">
    <location>
        <begin position="1"/>
        <end position="23"/>
    </location>
</feature>
<dbReference type="InParanoid" id="A0A316YS80"/>
<dbReference type="OrthoDB" id="3366724at2759"/>
<feature type="region of interest" description="Disordered" evidence="1">
    <location>
        <begin position="95"/>
        <end position="117"/>
    </location>
</feature>